<keyword evidence="2" id="KW-0030">Aminoacyl-tRNA synthetase</keyword>
<dbReference type="EMBL" id="AAOW01000032">
    <property type="protein sequence ID" value="EAR59811.1"/>
    <property type="molecule type" value="Genomic_DNA"/>
</dbReference>
<keyword evidence="3" id="KW-1185">Reference proteome</keyword>
<dbReference type="Proteomes" id="UP000002171">
    <property type="component" value="Unassembled WGS sequence"/>
</dbReference>
<dbReference type="Gene3D" id="3.90.960.10">
    <property type="entry name" value="YbaK/aminoacyl-tRNA synthetase-associated domain"/>
    <property type="match status" value="1"/>
</dbReference>
<dbReference type="AlphaFoldDB" id="A0A7U8C4L2"/>
<comment type="caution">
    <text evidence="2">The sequence shown here is derived from an EMBL/GenBank/DDBJ whole genome shotgun (WGS) entry which is preliminary data.</text>
</comment>
<evidence type="ECO:0000313" key="2">
    <source>
        <dbReference type="EMBL" id="EAR59811.1"/>
    </source>
</evidence>
<dbReference type="InterPro" id="IPR007214">
    <property type="entry name" value="YbaK/aa-tRNA-synth-assoc-dom"/>
</dbReference>
<dbReference type="RefSeq" id="WP_007022184.1">
    <property type="nucleotide sequence ID" value="NZ_CH724126.1"/>
</dbReference>
<evidence type="ECO:0000313" key="3">
    <source>
        <dbReference type="Proteomes" id="UP000002171"/>
    </source>
</evidence>
<proteinExistence type="predicted"/>
<organism evidence="2 3">
    <name type="scientific">Neptuniibacter caesariensis</name>
    <dbReference type="NCBI Taxonomy" id="207954"/>
    <lineage>
        <taxon>Bacteria</taxon>
        <taxon>Pseudomonadati</taxon>
        <taxon>Pseudomonadota</taxon>
        <taxon>Gammaproteobacteria</taxon>
        <taxon>Oceanospirillales</taxon>
        <taxon>Oceanospirillaceae</taxon>
        <taxon>Neptuniibacter</taxon>
    </lineage>
</organism>
<gene>
    <name evidence="2" type="ORF">MED92_08615</name>
</gene>
<evidence type="ECO:0000259" key="1">
    <source>
        <dbReference type="Pfam" id="PF04073"/>
    </source>
</evidence>
<accession>A0A7U8C4L2</accession>
<feature type="domain" description="YbaK/aminoacyl-tRNA synthetase-associated" evidence="1">
    <location>
        <begin position="27"/>
        <end position="143"/>
    </location>
</feature>
<name>A0A7U8C4L2_NEPCE</name>
<dbReference type="SUPFAM" id="SSF55826">
    <property type="entry name" value="YbaK/ProRS associated domain"/>
    <property type="match status" value="1"/>
</dbReference>
<keyword evidence="2" id="KW-0436">Ligase</keyword>
<dbReference type="CDD" id="cd04332">
    <property type="entry name" value="YbaK_like"/>
    <property type="match status" value="1"/>
</dbReference>
<sequence>MSVSTTLSSYLDNKACHYDTVQHSFSSTAGESALLADLPKKQVVKAVVVHDCNRYMVAAIPSMNKLMLPQFSDLTGANARLAKEHEIKRIFGDCELGAVPAIAQAFGLEVVWDEVLKEDDDLYIEAGDHRNLIHLKQEQFQKLMAQNPHGEISCAPEELYDLSHC</sequence>
<dbReference type="OrthoDB" id="9786549at2"/>
<dbReference type="GO" id="GO:0004812">
    <property type="term" value="F:aminoacyl-tRNA ligase activity"/>
    <property type="evidence" value="ECO:0007669"/>
    <property type="project" value="UniProtKB-KW"/>
</dbReference>
<reference evidence="2 3" key="1">
    <citation type="submission" date="2006-02" db="EMBL/GenBank/DDBJ databases">
        <authorList>
            <person name="Pinhassi J."/>
            <person name="Pedros-Alio C."/>
            <person name="Ferriera S."/>
            <person name="Johnson J."/>
            <person name="Kravitz S."/>
            <person name="Halpern A."/>
            <person name="Remington K."/>
            <person name="Beeson K."/>
            <person name="Tran B."/>
            <person name="Rogers Y.-H."/>
            <person name="Friedman R."/>
            <person name="Venter J.C."/>
        </authorList>
    </citation>
    <scope>NUCLEOTIDE SEQUENCE [LARGE SCALE GENOMIC DNA]</scope>
    <source>
        <strain evidence="2 3">MED92</strain>
    </source>
</reference>
<dbReference type="Pfam" id="PF04073">
    <property type="entry name" value="tRNA_edit"/>
    <property type="match status" value="1"/>
</dbReference>
<dbReference type="InterPro" id="IPR036754">
    <property type="entry name" value="YbaK/aa-tRNA-synt-asso_dom_sf"/>
</dbReference>
<dbReference type="GO" id="GO:0002161">
    <property type="term" value="F:aminoacyl-tRNA deacylase activity"/>
    <property type="evidence" value="ECO:0007669"/>
    <property type="project" value="InterPro"/>
</dbReference>
<protein>
    <submittedName>
        <fullName evidence="2">YbaK/prolyl-tRNA synthetase associated region</fullName>
    </submittedName>
</protein>